<reference evidence="5" key="1">
    <citation type="submission" date="2021-09" db="EMBL/GenBank/DDBJ databases">
        <authorList>
            <consortium name="AG Swart"/>
            <person name="Singh M."/>
            <person name="Singh A."/>
            <person name="Seah K."/>
            <person name="Emmerich C."/>
        </authorList>
    </citation>
    <scope>NUCLEOTIDE SEQUENCE</scope>
    <source>
        <strain evidence="5">ATCC30299</strain>
    </source>
</reference>
<feature type="compositionally biased region" description="Polar residues" evidence="4">
    <location>
        <begin position="104"/>
        <end position="116"/>
    </location>
</feature>
<keyword evidence="3" id="KW-0862">Zinc</keyword>
<evidence type="ECO:0000313" key="6">
    <source>
        <dbReference type="Proteomes" id="UP001162131"/>
    </source>
</evidence>
<feature type="region of interest" description="Disordered" evidence="4">
    <location>
        <begin position="215"/>
        <end position="234"/>
    </location>
</feature>
<accession>A0AAU9IJG0</accession>
<feature type="compositionally biased region" description="Low complexity" evidence="4">
    <location>
        <begin position="61"/>
        <end position="78"/>
    </location>
</feature>
<name>A0AAU9IJG0_9CILI</name>
<organism evidence="5 6">
    <name type="scientific">Blepharisma stoltei</name>
    <dbReference type="NCBI Taxonomy" id="1481888"/>
    <lineage>
        <taxon>Eukaryota</taxon>
        <taxon>Sar</taxon>
        <taxon>Alveolata</taxon>
        <taxon>Ciliophora</taxon>
        <taxon>Postciliodesmatophora</taxon>
        <taxon>Heterotrichea</taxon>
        <taxon>Heterotrichida</taxon>
        <taxon>Blepharismidae</taxon>
        <taxon>Blepharisma</taxon>
    </lineage>
</organism>
<proteinExistence type="predicted"/>
<evidence type="ECO:0000256" key="2">
    <source>
        <dbReference type="ARBA" id="ARBA00022771"/>
    </source>
</evidence>
<dbReference type="AlphaFoldDB" id="A0AAU9IJG0"/>
<keyword evidence="2" id="KW-0863">Zinc-finger</keyword>
<dbReference type="InterPro" id="IPR017907">
    <property type="entry name" value="Znf_RING_CS"/>
</dbReference>
<dbReference type="PROSITE" id="PS00518">
    <property type="entry name" value="ZF_RING_1"/>
    <property type="match status" value="1"/>
</dbReference>
<keyword evidence="1" id="KW-0479">Metal-binding</keyword>
<evidence type="ECO:0008006" key="7">
    <source>
        <dbReference type="Google" id="ProtNLM"/>
    </source>
</evidence>
<protein>
    <recommendedName>
        <fullName evidence="7">RING-type domain-containing protein</fullName>
    </recommendedName>
</protein>
<gene>
    <name evidence="5" type="ORF">BSTOLATCC_MIC9722</name>
</gene>
<comment type="caution">
    <text evidence="5">The sequence shown here is derived from an EMBL/GenBank/DDBJ whole genome shotgun (WGS) entry which is preliminary data.</text>
</comment>
<dbReference type="Proteomes" id="UP001162131">
    <property type="component" value="Unassembled WGS sequence"/>
</dbReference>
<dbReference type="EMBL" id="CAJZBQ010000011">
    <property type="protein sequence ID" value="CAG9313921.1"/>
    <property type="molecule type" value="Genomic_DNA"/>
</dbReference>
<dbReference type="GO" id="GO:0008270">
    <property type="term" value="F:zinc ion binding"/>
    <property type="evidence" value="ECO:0007669"/>
    <property type="project" value="UniProtKB-KW"/>
</dbReference>
<keyword evidence="6" id="KW-1185">Reference proteome</keyword>
<evidence type="ECO:0000256" key="4">
    <source>
        <dbReference type="SAM" id="MobiDB-lite"/>
    </source>
</evidence>
<sequence length="910" mass="105235">MNTFHKRILNLYKCYDFILNKNYRKEILIIMHKKNLKGKPKNKKKVDGMDAEPDPSPSLEASQAFNNRNQNNPHQNYAPGQMNQLNSQEQYYNQPQMGGPYSPPQYQNPSNFNAAQFNPPPFQNPGYPNSNFNIPPPFPSSSKFPNIPPPSNPQPFASMPKFSQVRQIIPNIQPPQNILPDEDEDLPDISLGTSLHNLPLYKSSPFPMQAGKVLQQNEEPMDEDEDSDSKTEENVQVNFNQKQASLPRNNPIAKEENKMYQTQILNDSRSFERRSIPKLLQFPQITPVKSNGISKRTDISLLKPYVKNEADFEYLQLSFSQVRGIGSIFNMNTALSVAYYDYLMIPALKAENNKISYEISLGKDTFQTYQNQQYELIMNSMRNLLSRNMEEVSKLWENDEHIQILRGWISIVNQNYLRSAEAKGLFDQNLGDEIIAETTKDIIDAIFEGNSPPDDFLFKIFANSLKTKIKVFKSTDQGIVKEAYEPMKENSFPVLNFFMMTNPEIRLYILYSKKMVFLDGYDINSGTYKSRKIENPQRYLFFYKKQIDDNSKIKEEELKTYESALKLESQIIQSYDRNIFSLYNKLRDSNVKLNPKETMAGVNKIKDQIDFIKNNLKPEFIEKLGLNNLEFIRLTDEVIHEIVKTCCYCNKQQGIWKSPCDHYYCPNCIFNLIATNKFEFFICSECEETIIELKDLAGFSEFSQLKDQYLNAHNKFECRSCNKELELADATPCNNCKKCICTYCLSKYVVSNRREIQNFQVEIQCNICEAKMTIGGLTDWMEKCEACEQNRHILDFYEFECRPGENPHGLLCRMCWALCYNDVCAKCGTPVSYNANMAIANENKIYCPLCREQNKLVFLGEKMCMSGNCFPCNDCQEAMFDQNPGCCAICGDMMADKISELGYNLWNRIN</sequence>
<feature type="compositionally biased region" description="Polar residues" evidence="4">
    <location>
        <begin position="81"/>
        <end position="96"/>
    </location>
</feature>
<evidence type="ECO:0000256" key="1">
    <source>
        <dbReference type="ARBA" id="ARBA00022723"/>
    </source>
</evidence>
<feature type="region of interest" description="Disordered" evidence="4">
    <location>
        <begin position="37"/>
        <end position="158"/>
    </location>
</feature>
<evidence type="ECO:0000256" key="3">
    <source>
        <dbReference type="ARBA" id="ARBA00022833"/>
    </source>
</evidence>
<evidence type="ECO:0000313" key="5">
    <source>
        <dbReference type="EMBL" id="CAG9313921.1"/>
    </source>
</evidence>